<dbReference type="CDD" id="cd00090">
    <property type="entry name" value="HTH_ARSR"/>
    <property type="match status" value="1"/>
</dbReference>
<evidence type="ECO:0000313" key="2">
    <source>
        <dbReference type="EMBL" id="GAH54228.1"/>
    </source>
</evidence>
<accession>X1I9G9</accession>
<reference evidence="2" key="1">
    <citation type="journal article" date="2014" name="Front. Microbiol.">
        <title>High frequency of phylogenetically diverse reductive dehalogenase-homologous genes in deep subseafloor sedimentary metagenomes.</title>
        <authorList>
            <person name="Kawai M."/>
            <person name="Futagami T."/>
            <person name="Toyoda A."/>
            <person name="Takaki Y."/>
            <person name="Nishi S."/>
            <person name="Hori S."/>
            <person name="Arai W."/>
            <person name="Tsubouchi T."/>
            <person name="Morono Y."/>
            <person name="Uchiyama I."/>
            <person name="Ito T."/>
            <person name="Fujiyama A."/>
            <person name="Inagaki F."/>
            <person name="Takami H."/>
        </authorList>
    </citation>
    <scope>NUCLEOTIDE SEQUENCE</scope>
    <source>
        <strain evidence="2">Expedition CK06-06</strain>
    </source>
</reference>
<gene>
    <name evidence="2" type="ORF">S03H2_28100</name>
</gene>
<dbReference type="SUPFAM" id="SSF46785">
    <property type="entry name" value="Winged helix' DNA-binding domain"/>
    <property type="match status" value="1"/>
</dbReference>
<proteinExistence type="predicted"/>
<dbReference type="InterPro" id="IPR036388">
    <property type="entry name" value="WH-like_DNA-bd_sf"/>
</dbReference>
<dbReference type="InterPro" id="IPR036390">
    <property type="entry name" value="WH_DNA-bd_sf"/>
</dbReference>
<dbReference type="InterPro" id="IPR011991">
    <property type="entry name" value="ArsR-like_HTH"/>
</dbReference>
<feature type="transmembrane region" description="Helical" evidence="1">
    <location>
        <begin position="153"/>
        <end position="171"/>
    </location>
</feature>
<keyword evidence="1" id="KW-1133">Transmembrane helix</keyword>
<dbReference type="AlphaFoldDB" id="X1I9G9"/>
<organism evidence="2">
    <name type="scientific">marine sediment metagenome</name>
    <dbReference type="NCBI Taxonomy" id="412755"/>
    <lineage>
        <taxon>unclassified sequences</taxon>
        <taxon>metagenomes</taxon>
        <taxon>ecological metagenomes</taxon>
    </lineage>
</organism>
<feature type="non-terminal residue" evidence="2">
    <location>
        <position position="174"/>
    </location>
</feature>
<name>X1I9G9_9ZZZZ</name>
<evidence type="ECO:0000256" key="1">
    <source>
        <dbReference type="SAM" id="Phobius"/>
    </source>
</evidence>
<dbReference type="Gene3D" id="1.10.10.10">
    <property type="entry name" value="Winged helix-like DNA-binding domain superfamily/Winged helix DNA-binding domain"/>
    <property type="match status" value="1"/>
</dbReference>
<protein>
    <submittedName>
        <fullName evidence="2">Uncharacterized protein</fullName>
    </submittedName>
</protein>
<dbReference type="EMBL" id="BARU01016926">
    <property type="protein sequence ID" value="GAH54228.1"/>
    <property type="molecule type" value="Genomic_DNA"/>
</dbReference>
<keyword evidence="1" id="KW-0472">Membrane</keyword>
<feature type="transmembrane region" description="Helical" evidence="1">
    <location>
        <begin position="129"/>
        <end position="147"/>
    </location>
</feature>
<comment type="caution">
    <text evidence="2">The sequence shown here is derived from an EMBL/GenBank/DDBJ whole genome shotgun (WGS) entry which is preliminary data.</text>
</comment>
<sequence>MTLGRRKYKKEGLTITSRTSKSKNETLLVMTDPDVKAQKIKDNRKKVLQGKTLQVYWYILTHHRAGVREIQKALKLVSSGTVSYQLNKLVKAGIISKNDEDGKYYVKEGVKMGVLGFYFRLGPLMIPRYSLYLVINILGVIGYVYLATIYGDAFITNPASLLFLFFIIYSTSVF</sequence>
<keyword evidence="1" id="KW-0812">Transmembrane</keyword>